<evidence type="ECO:0000313" key="3">
    <source>
        <dbReference type="EMBL" id="GLT23230.1"/>
    </source>
</evidence>
<dbReference type="Pfam" id="PF03235">
    <property type="entry name" value="GmrSD_N"/>
    <property type="match status" value="1"/>
</dbReference>
<gene>
    <name evidence="3" type="ORF">GCM10007933_26930</name>
</gene>
<dbReference type="Pfam" id="PF07510">
    <property type="entry name" value="GmrSD_C"/>
    <property type="match status" value="1"/>
</dbReference>
<proteinExistence type="predicted"/>
<dbReference type="InterPro" id="IPR011089">
    <property type="entry name" value="GmrSD_C"/>
</dbReference>
<accession>A0ABQ6FC99</accession>
<comment type="caution">
    <text evidence="3">The sequence shown here is derived from an EMBL/GenBank/DDBJ whole genome shotgun (WGS) entry which is preliminary data.</text>
</comment>
<dbReference type="InterPro" id="IPR004919">
    <property type="entry name" value="GmrSD_N"/>
</dbReference>
<protein>
    <recommendedName>
        <fullName evidence="5">DUF262 domain-containing protein</fullName>
    </recommendedName>
</protein>
<reference evidence="4" key="1">
    <citation type="journal article" date="2019" name="Int. J. Syst. Evol. Microbiol.">
        <title>The Global Catalogue of Microorganisms (GCM) 10K type strain sequencing project: providing services to taxonomists for standard genome sequencing and annotation.</title>
        <authorList>
            <consortium name="The Broad Institute Genomics Platform"/>
            <consortium name="The Broad Institute Genome Sequencing Center for Infectious Disease"/>
            <person name="Wu L."/>
            <person name="Ma J."/>
        </authorList>
    </citation>
    <scope>NUCLEOTIDE SEQUENCE [LARGE SCALE GENOMIC DNA]</scope>
    <source>
        <strain evidence="4">NBRC 102407</strain>
    </source>
</reference>
<evidence type="ECO:0000259" key="2">
    <source>
        <dbReference type="Pfam" id="PF07510"/>
    </source>
</evidence>
<feature type="domain" description="GmrSD restriction endonucleases C-terminal" evidence="2">
    <location>
        <begin position="452"/>
        <end position="585"/>
    </location>
</feature>
<keyword evidence="4" id="KW-1185">Reference proteome</keyword>
<dbReference type="PANTHER" id="PTHR35149">
    <property type="entry name" value="SLL5132 PROTEIN"/>
    <property type="match status" value="1"/>
</dbReference>
<organism evidence="3 4">
    <name type="scientific">Zoogloea oryzae</name>
    <dbReference type="NCBI Taxonomy" id="310767"/>
    <lineage>
        <taxon>Bacteria</taxon>
        <taxon>Pseudomonadati</taxon>
        <taxon>Pseudomonadota</taxon>
        <taxon>Betaproteobacteria</taxon>
        <taxon>Rhodocyclales</taxon>
        <taxon>Zoogloeaceae</taxon>
        <taxon>Zoogloea</taxon>
    </lineage>
</organism>
<dbReference type="EMBL" id="BSPX01000041">
    <property type="protein sequence ID" value="GLT23230.1"/>
    <property type="molecule type" value="Genomic_DNA"/>
</dbReference>
<name>A0ABQ6FC99_9RHOO</name>
<evidence type="ECO:0000313" key="4">
    <source>
        <dbReference type="Proteomes" id="UP001157167"/>
    </source>
</evidence>
<dbReference type="PANTHER" id="PTHR35149:SF2">
    <property type="entry name" value="DUF262 DOMAIN-CONTAINING PROTEIN"/>
    <property type="match status" value="1"/>
</dbReference>
<evidence type="ECO:0000259" key="1">
    <source>
        <dbReference type="Pfam" id="PF03235"/>
    </source>
</evidence>
<dbReference type="Proteomes" id="UP001157167">
    <property type="component" value="Unassembled WGS sequence"/>
</dbReference>
<feature type="domain" description="GmrSD restriction endonucleases N-terminal" evidence="1">
    <location>
        <begin position="16"/>
        <end position="238"/>
    </location>
</feature>
<dbReference type="RefSeq" id="WP_284188448.1">
    <property type="nucleotide sequence ID" value="NZ_BSPX01000041.1"/>
</dbReference>
<sequence length="631" mass="71873">MQITFDRKTVNTCLQQKFVLPTFQRDYKWEAKHLQELLTDIQEAFLSSWKPGHGRKDVLGYDNYFLGTIITTPVAQGGNAIVDGQQRITTLTLLLSYVHRLNRKLPDLEISPVDQNIRRRVAGQNEFNLDMDTPRHSLFDLLIDGTLDDDDLAAQVESIPDKDSGTERLWALYQEIEKSLAAEIKDQGRLPHLFDFLTDCVCMFQIGVPCEQDGHKVFVTMNDRGLKLSPIDLLKGFLLSSISTNEENRAAHEMWTQCIQKLKALGNDEDSNFFKTWIRSKYANTSRGKKRGDAPGDFELIGDSYHRWVMDNKDLLGLKTSDDFSNLLTGTLPYYVDLYCRIKQSEQQYHENFPHVFFNGARDLTLQSMVILSAVKPTDTTSEATKKIKTISYFLDYLATIRVVNGKENTYDNIRDLIFELTKDIRDSDPGVLKTKLVSRIDSERDKIEGLRTASYDSIKRQDLLHLLSRLAEYLERALDLTNRVGFADYVDRSRDSRTFDIEHLLANNFVQANSDISKAGGTPFSSSSEFAAKRNGIGGLILLPRGRNRSMKDMAYTDKLQRYSGENILAQTLTDGFFLNQPNWAKFATETGIACAAIGYADSSTLDCRANFYVDLASKIWSKEQLERLF</sequence>
<evidence type="ECO:0008006" key="5">
    <source>
        <dbReference type="Google" id="ProtNLM"/>
    </source>
</evidence>